<dbReference type="Proteomes" id="UP000600101">
    <property type="component" value="Unassembled WGS sequence"/>
</dbReference>
<dbReference type="Gene3D" id="3.90.1590.10">
    <property type="entry name" value="glutathione-dependent formaldehyde- activating enzyme (gfa)"/>
    <property type="match status" value="1"/>
</dbReference>
<keyword evidence="7" id="KW-1185">Reference proteome</keyword>
<feature type="domain" description="CENP-V/GFA" evidence="5">
    <location>
        <begin position="5"/>
        <end position="121"/>
    </location>
</feature>
<accession>A0A9X0UCE9</accession>
<keyword evidence="2" id="KW-0479">Metal-binding</keyword>
<evidence type="ECO:0000313" key="6">
    <source>
        <dbReference type="EMBL" id="MBC4014308.1"/>
    </source>
</evidence>
<gene>
    <name evidence="6" type="ORF">H7965_03145</name>
</gene>
<dbReference type="InterPro" id="IPR011057">
    <property type="entry name" value="Mss4-like_sf"/>
</dbReference>
<dbReference type="PROSITE" id="PS51891">
    <property type="entry name" value="CENP_V_GFA"/>
    <property type="match status" value="1"/>
</dbReference>
<protein>
    <submittedName>
        <fullName evidence="6">GFA family protein</fullName>
    </submittedName>
</protein>
<reference evidence="6" key="1">
    <citation type="submission" date="2020-08" db="EMBL/GenBank/DDBJ databases">
        <authorList>
            <person name="Hu Y."/>
            <person name="Nguyen S.V."/>
            <person name="Li F."/>
            <person name="Fanning S."/>
        </authorList>
    </citation>
    <scope>NUCLEOTIDE SEQUENCE</scope>
    <source>
        <strain evidence="6">SYSU D8009</strain>
    </source>
</reference>
<dbReference type="GO" id="GO:0046872">
    <property type="term" value="F:metal ion binding"/>
    <property type="evidence" value="ECO:0007669"/>
    <property type="project" value="UniProtKB-KW"/>
</dbReference>
<evidence type="ECO:0000313" key="7">
    <source>
        <dbReference type="Proteomes" id="UP000600101"/>
    </source>
</evidence>
<dbReference type="InterPro" id="IPR006913">
    <property type="entry name" value="CENP-V/GFA"/>
</dbReference>
<comment type="similarity">
    <text evidence="1">Belongs to the Gfa family.</text>
</comment>
<dbReference type="PANTHER" id="PTHR33337:SF40">
    <property type="entry name" value="CENP-V_GFA DOMAIN-CONTAINING PROTEIN-RELATED"/>
    <property type="match status" value="1"/>
</dbReference>
<dbReference type="AlphaFoldDB" id="A0A9X0UCE9"/>
<comment type="caution">
    <text evidence="6">The sequence shown here is derived from an EMBL/GenBank/DDBJ whole genome shotgun (WGS) entry which is preliminary data.</text>
</comment>
<dbReference type="Pfam" id="PF04828">
    <property type="entry name" value="GFA"/>
    <property type="match status" value="1"/>
</dbReference>
<sequence>MAGSYPGSCFCGAVEIRVTGTPEVMGYCHCRSCRSWSGGPVNAFSLWQPEAVEVVKGAEHLATYHKTPMTGRQYCRLCGGHLMAVHPSLKMVDVFAATLPTFPFVPAVHVNYAETVLPMRDGLPKLKDFPAEAGGSGETVPE</sequence>
<dbReference type="RefSeq" id="WP_186769066.1">
    <property type="nucleotide sequence ID" value="NZ_JACOMF010000002.1"/>
</dbReference>
<evidence type="ECO:0000256" key="4">
    <source>
        <dbReference type="ARBA" id="ARBA00023239"/>
    </source>
</evidence>
<organism evidence="6 7">
    <name type="scientific">Siccirubricoccus deserti</name>
    <dbReference type="NCBI Taxonomy" id="2013562"/>
    <lineage>
        <taxon>Bacteria</taxon>
        <taxon>Pseudomonadati</taxon>
        <taxon>Pseudomonadota</taxon>
        <taxon>Alphaproteobacteria</taxon>
        <taxon>Acetobacterales</taxon>
        <taxon>Roseomonadaceae</taxon>
        <taxon>Siccirubricoccus</taxon>
    </lineage>
</organism>
<dbReference type="GO" id="GO:0016846">
    <property type="term" value="F:carbon-sulfur lyase activity"/>
    <property type="evidence" value="ECO:0007669"/>
    <property type="project" value="InterPro"/>
</dbReference>
<dbReference type="EMBL" id="JACOMF010000002">
    <property type="protein sequence ID" value="MBC4014308.1"/>
    <property type="molecule type" value="Genomic_DNA"/>
</dbReference>
<proteinExistence type="inferred from homology"/>
<name>A0A9X0UCE9_9PROT</name>
<keyword evidence="4" id="KW-0456">Lyase</keyword>
<dbReference type="SUPFAM" id="SSF51316">
    <property type="entry name" value="Mss4-like"/>
    <property type="match status" value="1"/>
</dbReference>
<dbReference type="PANTHER" id="PTHR33337">
    <property type="entry name" value="GFA DOMAIN-CONTAINING PROTEIN"/>
    <property type="match status" value="1"/>
</dbReference>
<evidence type="ECO:0000256" key="1">
    <source>
        <dbReference type="ARBA" id="ARBA00005495"/>
    </source>
</evidence>
<keyword evidence="3" id="KW-0862">Zinc</keyword>
<evidence type="ECO:0000259" key="5">
    <source>
        <dbReference type="PROSITE" id="PS51891"/>
    </source>
</evidence>
<evidence type="ECO:0000256" key="3">
    <source>
        <dbReference type="ARBA" id="ARBA00022833"/>
    </source>
</evidence>
<evidence type="ECO:0000256" key="2">
    <source>
        <dbReference type="ARBA" id="ARBA00022723"/>
    </source>
</evidence>